<feature type="compositionally biased region" description="Low complexity" evidence="1">
    <location>
        <begin position="583"/>
        <end position="597"/>
    </location>
</feature>
<dbReference type="PANTHER" id="PTHR31240">
    <property type="entry name" value="MATERNAL EFFECT EMBRYO ARREST 18"/>
    <property type="match status" value="1"/>
</dbReference>
<evidence type="ECO:0000313" key="2">
    <source>
        <dbReference type="EMBL" id="GLI61049.1"/>
    </source>
</evidence>
<dbReference type="SUPFAM" id="SSF142338">
    <property type="entry name" value="CofD-like"/>
    <property type="match status" value="1"/>
</dbReference>
<feature type="compositionally biased region" description="Gly residues" evidence="1">
    <location>
        <begin position="633"/>
        <end position="644"/>
    </location>
</feature>
<dbReference type="PANTHER" id="PTHR31240:SF0">
    <property type="entry name" value="MATERNAL EFFECT EMBRYO ARREST 18"/>
    <property type="match status" value="1"/>
</dbReference>
<proteinExistence type="predicted"/>
<dbReference type="Proteomes" id="UP001165090">
    <property type="component" value="Unassembled WGS sequence"/>
</dbReference>
<accession>A0ABQ5RUB1</accession>
<feature type="region of interest" description="Disordered" evidence="1">
    <location>
        <begin position="32"/>
        <end position="82"/>
    </location>
</feature>
<dbReference type="InterPro" id="IPR038136">
    <property type="entry name" value="CofD-like_dom_sf"/>
</dbReference>
<protein>
    <submittedName>
        <fullName evidence="2">Uncharacterized protein</fullName>
    </submittedName>
</protein>
<dbReference type="Pfam" id="PF01933">
    <property type="entry name" value="CofD"/>
    <property type="match status" value="1"/>
</dbReference>
<feature type="compositionally biased region" description="Polar residues" evidence="1">
    <location>
        <begin position="42"/>
        <end position="52"/>
    </location>
</feature>
<keyword evidence="3" id="KW-1185">Reference proteome</keyword>
<feature type="region of interest" description="Disordered" evidence="1">
    <location>
        <begin position="583"/>
        <end position="676"/>
    </location>
</feature>
<dbReference type="InterPro" id="IPR002882">
    <property type="entry name" value="CofD"/>
</dbReference>
<evidence type="ECO:0000313" key="3">
    <source>
        <dbReference type="Proteomes" id="UP001165090"/>
    </source>
</evidence>
<dbReference type="CDD" id="cd07187">
    <property type="entry name" value="YvcK_like"/>
    <property type="match status" value="1"/>
</dbReference>
<gene>
    <name evidence="2" type="ORF">VaNZ11_003309</name>
</gene>
<name>A0ABQ5RUB1_9CHLO</name>
<dbReference type="EMBL" id="BSDZ01000009">
    <property type="protein sequence ID" value="GLI61049.1"/>
    <property type="molecule type" value="Genomic_DNA"/>
</dbReference>
<evidence type="ECO:0000256" key="1">
    <source>
        <dbReference type="SAM" id="MobiDB-lite"/>
    </source>
</evidence>
<dbReference type="Gene3D" id="3.40.50.10680">
    <property type="entry name" value="CofD-like domains"/>
    <property type="match status" value="1"/>
</dbReference>
<feature type="region of interest" description="Disordered" evidence="1">
    <location>
        <begin position="322"/>
        <end position="344"/>
    </location>
</feature>
<reference evidence="2 3" key="1">
    <citation type="journal article" date="2023" name="IScience">
        <title>Expanded male sex-determining region conserved during the evolution of homothallism in the green alga Volvox.</title>
        <authorList>
            <person name="Yamamoto K."/>
            <person name="Matsuzaki R."/>
            <person name="Mahakham W."/>
            <person name="Heman W."/>
            <person name="Sekimoto H."/>
            <person name="Kawachi M."/>
            <person name="Minakuchi Y."/>
            <person name="Toyoda A."/>
            <person name="Nozaki H."/>
        </authorList>
    </citation>
    <scope>NUCLEOTIDE SEQUENCE [LARGE SCALE GENOMIC DNA]</scope>
    <source>
        <strain evidence="2 3">NIES-4468</strain>
    </source>
</reference>
<organism evidence="2 3">
    <name type="scientific">Volvox africanus</name>
    <dbReference type="NCBI Taxonomy" id="51714"/>
    <lineage>
        <taxon>Eukaryota</taxon>
        <taxon>Viridiplantae</taxon>
        <taxon>Chlorophyta</taxon>
        <taxon>core chlorophytes</taxon>
        <taxon>Chlorophyceae</taxon>
        <taxon>CS clade</taxon>
        <taxon>Chlamydomonadales</taxon>
        <taxon>Volvocaceae</taxon>
        <taxon>Volvox</taxon>
    </lineage>
</organism>
<comment type="caution">
    <text evidence="2">The sequence shown here is derived from an EMBL/GenBank/DDBJ whole genome shotgun (WGS) entry which is preliminary data.</text>
</comment>
<sequence length="676" mass="71020">MMIYGQASQLGLRAQVHLIPVANSRLPAARIASSRYSRRPTSRVQSQASSGARNRPWIMASPSDSVVDSDEDDEAGYYTTTVPAPASAPMRLHPPGTYFTPVSSTGGAPPGSSIAPSSPKPWSPGLVVFSGGTAFNSVAGHLRHLTTRVAHVLPVSDDGGSTAEIVRVLGGPAVGDIRSRCLRLADDSDEEARAVKRLLAHRLPAYDAGAAKQEWYAIVEGDHALWRGVSDPYKHTIRAFLVQFHTAILAHNSGERFSFRNGSVGNFFFAGARIFFRSLEAAIFLFARVARLPEGSHVLPAISTEQRITLGAELEDGSVLRGQNEISHPPLPDDGSGPQQVDKGCAVPLPAPIRRVFYMAADEHKSSPHPRGNAGVGVPPSGSRVAASPGGLCGQGEHEVFPSANPRVLQDIGRCDAVIYGMGSLYTSICPTLCLEGMGEAIAARPVPKVMMLNGSYDRETACCGAHDGPMTAADMVQAVCDALNRRRTRRPGGRLRHPPGAFVTGLLVPRGGAIRVDSAALSLLGVRHILEVDSYMDDQGRANFEPGALVARVDEILRLHWEMAEAEAAEAAAADAVAVAASGSGSSGQSNPGTSSRVRDESTTSLLPPEKVAVGGNRGTDGGQRVEAGGASRIGGAGLGDGAAVGEEGGEQAQVAERSTRPTRVSFMGYAHEVE</sequence>
<feature type="compositionally biased region" description="Low complexity" evidence="1">
    <location>
        <begin position="645"/>
        <end position="658"/>
    </location>
</feature>